<reference evidence="2 3" key="1">
    <citation type="journal article" date="2021" name="Sci. Rep.">
        <title>The distribution of antibiotic resistance genes in chicken gut microbiota commensals.</title>
        <authorList>
            <person name="Juricova H."/>
            <person name="Matiasovicova J."/>
            <person name="Kubasova T."/>
            <person name="Cejkova D."/>
            <person name="Rychlik I."/>
        </authorList>
    </citation>
    <scope>NUCLEOTIDE SEQUENCE [LARGE SCALE GENOMIC DNA]</scope>
    <source>
        <strain evidence="2 3">An819</strain>
    </source>
</reference>
<keyword evidence="1" id="KW-0472">Membrane</keyword>
<dbReference type="AlphaFoldDB" id="A0A938WNV2"/>
<evidence type="ECO:0000256" key="1">
    <source>
        <dbReference type="SAM" id="Phobius"/>
    </source>
</evidence>
<organism evidence="2 3">
    <name type="scientific">Marseilla massiliensis</name>
    <dbReference type="NCBI Taxonomy" id="1841864"/>
    <lineage>
        <taxon>Bacteria</taxon>
        <taxon>Pseudomonadati</taxon>
        <taxon>Bacteroidota</taxon>
        <taxon>Bacteroidia</taxon>
        <taxon>Bacteroidales</taxon>
        <taxon>Prevotellaceae</taxon>
        <taxon>Marseilla</taxon>
    </lineage>
</organism>
<comment type="caution">
    <text evidence="2">The sequence shown here is derived from an EMBL/GenBank/DDBJ whole genome shotgun (WGS) entry which is preliminary data.</text>
</comment>
<dbReference type="RefSeq" id="WP_205110442.1">
    <property type="nucleotide sequence ID" value="NZ_JACJJL010000017.1"/>
</dbReference>
<keyword evidence="1" id="KW-1133">Transmembrane helix</keyword>
<name>A0A938WNV2_9BACT</name>
<evidence type="ECO:0000313" key="3">
    <source>
        <dbReference type="Proteomes" id="UP000764045"/>
    </source>
</evidence>
<keyword evidence="1" id="KW-0812">Transmembrane</keyword>
<sequence length="47" mass="5377">MSDKGKARRAAYEAQQEKKAKRVVNWIFAALVLLAILYIIYTFGIMS</sequence>
<gene>
    <name evidence="2" type="ORF">H6B30_10690</name>
</gene>
<dbReference type="Proteomes" id="UP000764045">
    <property type="component" value="Unassembled WGS sequence"/>
</dbReference>
<keyword evidence="3" id="KW-1185">Reference proteome</keyword>
<feature type="transmembrane region" description="Helical" evidence="1">
    <location>
        <begin position="23"/>
        <end position="46"/>
    </location>
</feature>
<protein>
    <submittedName>
        <fullName evidence="2">Uncharacterized protein</fullName>
    </submittedName>
</protein>
<proteinExistence type="predicted"/>
<evidence type="ECO:0000313" key="2">
    <source>
        <dbReference type="EMBL" id="MBM6662211.1"/>
    </source>
</evidence>
<accession>A0A938WNV2</accession>
<dbReference type="EMBL" id="JACJJL010000017">
    <property type="protein sequence ID" value="MBM6662211.1"/>
    <property type="molecule type" value="Genomic_DNA"/>
</dbReference>